<dbReference type="PANTHER" id="PTHR33571:SF12">
    <property type="entry name" value="BSL3053 PROTEIN"/>
    <property type="match status" value="1"/>
</dbReference>
<dbReference type="GO" id="GO:0046872">
    <property type="term" value="F:metal ion binding"/>
    <property type="evidence" value="ECO:0007669"/>
    <property type="project" value="UniProtKB-KW"/>
</dbReference>
<evidence type="ECO:0000256" key="2">
    <source>
        <dbReference type="ARBA" id="ARBA00022649"/>
    </source>
</evidence>
<comment type="caution">
    <text evidence="11">The sequence shown here is derived from an EMBL/GenBank/DDBJ whole genome shotgun (WGS) entry which is preliminary data.</text>
</comment>
<keyword evidence="4" id="KW-0548">Nucleotidyltransferase</keyword>
<dbReference type="InterPro" id="IPR043519">
    <property type="entry name" value="NT_sf"/>
</dbReference>
<dbReference type="Pfam" id="PF01909">
    <property type="entry name" value="NTP_transf_2"/>
    <property type="match status" value="1"/>
</dbReference>
<evidence type="ECO:0000313" key="12">
    <source>
        <dbReference type="Proteomes" id="UP000779900"/>
    </source>
</evidence>
<evidence type="ECO:0000256" key="6">
    <source>
        <dbReference type="ARBA" id="ARBA00022741"/>
    </source>
</evidence>
<evidence type="ECO:0000256" key="7">
    <source>
        <dbReference type="ARBA" id="ARBA00022840"/>
    </source>
</evidence>
<reference evidence="11" key="1">
    <citation type="submission" date="2019-03" db="EMBL/GenBank/DDBJ databases">
        <title>Lake Tanganyika Metagenome-Assembled Genomes (MAGs).</title>
        <authorList>
            <person name="Tran P."/>
        </authorList>
    </citation>
    <scope>NUCLEOTIDE SEQUENCE</scope>
    <source>
        <strain evidence="11">K_DeepCast_150m_m2_040</strain>
    </source>
</reference>
<comment type="similarity">
    <text evidence="9">Belongs to the MntA antitoxin family.</text>
</comment>
<evidence type="ECO:0000256" key="3">
    <source>
        <dbReference type="ARBA" id="ARBA00022679"/>
    </source>
</evidence>
<dbReference type="Gene3D" id="3.30.460.10">
    <property type="entry name" value="Beta Polymerase, domain 2"/>
    <property type="match status" value="1"/>
</dbReference>
<gene>
    <name evidence="11" type="ORF">FJY68_08715</name>
</gene>
<dbReference type="GO" id="GO:0016779">
    <property type="term" value="F:nucleotidyltransferase activity"/>
    <property type="evidence" value="ECO:0007669"/>
    <property type="project" value="UniProtKB-KW"/>
</dbReference>
<dbReference type="EMBL" id="VGIR01000050">
    <property type="protein sequence ID" value="MBM3331913.1"/>
    <property type="molecule type" value="Genomic_DNA"/>
</dbReference>
<accession>A0A937XHS0</accession>
<name>A0A937XHS0_UNCW3</name>
<dbReference type="CDD" id="cd05403">
    <property type="entry name" value="NT_KNTase_like"/>
    <property type="match status" value="1"/>
</dbReference>
<keyword evidence="3" id="KW-0808">Transferase</keyword>
<evidence type="ECO:0000313" key="11">
    <source>
        <dbReference type="EMBL" id="MBM3331913.1"/>
    </source>
</evidence>
<keyword evidence="6" id="KW-0547">Nucleotide-binding</keyword>
<dbReference type="AlphaFoldDB" id="A0A937XHS0"/>
<dbReference type="SUPFAM" id="SSF81301">
    <property type="entry name" value="Nucleotidyltransferase"/>
    <property type="match status" value="1"/>
</dbReference>
<keyword evidence="7" id="KW-0067">ATP-binding</keyword>
<keyword evidence="2" id="KW-1277">Toxin-antitoxin system</keyword>
<feature type="domain" description="Polymerase nucleotidyl transferase" evidence="10">
    <location>
        <begin position="17"/>
        <end position="91"/>
    </location>
</feature>
<dbReference type="Proteomes" id="UP000779900">
    <property type="component" value="Unassembled WGS sequence"/>
</dbReference>
<dbReference type="PANTHER" id="PTHR33571">
    <property type="entry name" value="SSL8005 PROTEIN"/>
    <property type="match status" value="1"/>
</dbReference>
<evidence type="ECO:0000256" key="4">
    <source>
        <dbReference type="ARBA" id="ARBA00022695"/>
    </source>
</evidence>
<evidence type="ECO:0000256" key="1">
    <source>
        <dbReference type="ARBA" id="ARBA00001946"/>
    </source>
</evidence>
<evidence type="ECO:0000256" key="8">
    <source>
        <dbReference type="ARBA" id="ARBA00022842"/>
    </source>
</evidence>
<proteinExistence type="inferred from homology"/>
<sequence length="98" mass="11263">MRTRDQVLEVLSRNRDRIRSFGVRSLALFGSAVRNEADDASDLDFLVEFDRKSFDNYMDLKFFLEELLGRPVDLVLKDAVKPRLREPILAEAVHAPGL</sequence>
<keyword evidence="8" id="KW-0460">Magnesium</keyword>
<evidence type="ECO:0000259" key="10">
    <source>
        <dbReference type="Pfam" id="PF01909"/>
    </source>
</evidence>
<dbReference type="InterPro" id="IPR052038">
    <property type="entry name" value="Type-VII_TA_antitoxin"/>
</dbReference>
<organism evidence="11 12">
    <name type="scientific">candidate division WOR-3 bacterium</name>
    <dbReference type="NCBI Taxonomy" id="2052148"/>
    <lineage>
        <taxon>Bacteria</taxon>
        <taxon>Bacteria division WOR-3</taxon>
    </lineage>
</organism>
<evidence type="ECO:0000256" key="9">
    <source>
        <dbReference type="ARBA" id="ARBA00038276"/>
    </source>
</evidence>
<dbReference type="GO" id="GO:0005524">
    <property type="term" value="F:ATP binding"/>
    <property type="evidence" value="ECO:0007669"/>
    <property type="project" value="UniProtKB-KW"/>
</dbReference>
<comment type="cofactor">
    <cofactor evidence="1">
        <name>Mg(2+)</name>
        <dbReference type="ChEBI" id="CHEBI:18420"/>
    </cofactor>
</comment>
<protein>
    <submittedName>
        <fullName evidence="11">Nucleotidyltransferase family protein</fullName>
    </submittedName>
</protein>
<keyword evidence="5" id="KW-0479">Metal-binding</keyword>
<evidence type="ECO:0000256" key="5">
    <source>
        <dbReference type="ARBA" id="ARBA00022723"/>
    </source>
</evidence>
<dbReference type="InterPro" id="IPR002934">
    <property type="entry name" value="Polymerase_NTP_transf_dom"/>
</dbReference>